<comment type="caution">
    <text evidence="1">The sequence shown here is derived from an EMBL/GenBank/DDBJ whole genome shotgun (WGS) entry which is preliminary data.</text>
</comment>
<proteinExistence type="predicted"/>
<dbReference type="EMBL" id="BAQD01000148">
    <property type="protein sequence ID" value="GBQ09069.1"/>
    <property type="molecule type" value="Genomic_DNA"/>
</dbReference>
<protein>
    <submittedName>
        <fullName evidence="1">Uncharacterized protein</fullName>
    </submittedName>
</protein>
<organism evidence="1 2">
    <name type="scientific">Saccharibacter floricola DSM 15669</name>
    <dbReference type="NCBI Taxonomy" id="1123227"/>
    <lineage>
        <taxon>Bacteria</taxon>
        <taxon>Pseudomonadati</taxon>
        <taxon>Pseudomonadota</taxon>
        <taxon>Alphaproteobacteria</taxon>
        <taxon>Acetobacterales</taxon>
        <taxon>Acetobacteraceae</taxon>
        <taxon>Saccharibacter</taxon>
    </lineage>
</organism>
<gene>
    <name evidence="1" type="ORF">AA15669_2043</name>
</gene>
<reference evidence="1" key="1">
    <citation type="submission" date="2013-04" db="EMBL/GenBank/DDBJ databases">
        <title>The genome sequencing project of 58 acetic acid bacteria.</title>
        <authorList>
            <person name="Okamoto-Kainuma A."/>
            <person name="Ishikawa M."/>
            <person name="Umino S."/>
            <person name="Koizumi Y."/>
            <person name="Shiwa Y."/>
            <person name="Yoshikawa H."/>
            <person name="Matsutani M."/>
            <person name="Matsushita K."/>
        </authorList>
    </citation>
    <scope>NUCLEOTIDE SEQUENCE</scope>
    <source>
        <strain evidence="1">DSM 15669</strain>
    </source>
</reference>
<name>A0ABQ0P1F3_9PROT</name>
<dbReference type="Proteomes" id="UP001062901">
    <property type="component" value="Unassembled WGS sequence"/>
</dbReference>
<sequence>MLDTTISVSRKQITDAQADLISREDLESHYGLERLFFTGVIFSSAFRTLAKVSQSKELADSIEGVSKALDTLSSQAQIERQKLLSSK</sequence>
<evidence type="ECO:0000313" key="2">
    <source>
        <dbReference type="Proteomes" id="UP001062901"/>
    </source>
</evidence>
<dbReference type="RefSeq" id="WP_018980363.1">
    <property type="nucleotide sequence ID" value="NZ_BAQD01000148.1"/>
</dbReference>
<evidence type="ECO:0000313" key="1">
    <source>
        <dbReference type="EMBL" id="GBQ09069.1"/>
    </source>
</evidence>
<accession>A0ABQ0P1F3</accession>
<keyword evidence="2" id="KW-1185">Reference proteome</keyword>